<organism evidence="1 2">
    <name type="scientific">Brassica cretica</name>
    <name type="common">Mustard</name>
    <dbReference type="NCBI Taxonomy" id="69181"/>
    <lineage>
        <taxon>Eukaryota</taxon>
        <taxon>Viridiplantae</taxon>
        <taxon>Streptophyta</taxon>
        <taxon>Embryophyta</taxon>
        <taxon>Tracheophyta</taxon>
        <taxon>Spermatophyta</taxon>
        <taxon>Magnoliopsida</taxon>
        <taxon>eudicotyledons</taxon>
        <taxon>Gunneridae</taxon>
        <taxon>Pentapetalae</taxon>
        <taxon>rosids</taxon>
        <taxon>malvids</taxon>
        <taxon>Brassicales</taxon>
        <taxon>Brassicaceae</taxon>
        <taxon>Brassiceae</taxon>
        <taxon>Brassica</taxon>
    </lineage>
</organism>
<proteinExistence type="predicted"/>
<evidence type="ECO:0000313" key="1">
    <source>
        <dbReference type="EMBL" id="KAF3577086.1"/>
    </source>
</evidence>
<keyword evidence="2" id="KW-1185">Reference proteome</keyword>
<reference evidence="1 2" key="1">
    <citation type="journal article" date="2020" name="BMC Genomics">
        <title>Intraspecific diversification of the crop wild relative Brassica cretica Lam. using demographic model selection.</title>
        <authorList>
            <person name="Kioukis A."/>
            <person name="Michalopoulou V.A."/>
            <person name="Briers L."/>
            <person name="Pirintsos S."/>
            <person name="Studholme D.J."/>
            <person name="Pavlidis P."/>
            <person name="Sarris P.F."/>
        </authorList>
    </citation>
    <scope>NUCLEOTIDE SEQUENCE [LARGE SCALE GENOMIC DNA]</scope>
    <source>
        <strain evidence="2">cv. PFS-1207/04</strain>
    </source>
</reference>
<accession>A0ABQ7DHZ9</accession>
<comment type="caution">
    <text evidence="1">The sequence shown here is derived from an EMBL/GenBank/DDBJ whole genome shotgun (WGS) entry which is preliminary data.</text>
</comment>
<dbReference type="EMBL" id="QGKV02000649">
    <property type="protein sequence ID" value="KAF3577086.1"/>
    <property type="molecule type" value="Genomic_DNA"/>
</dbReference>
<gene>
    <name evidence="1" type="ORF">DY000_02030320</name>
</gene>
<sequence length="274" mass="32583">MMSYVSQLQQLPSGLAYEWVIMMKAMKISRKVQCMISLPQGCVEYWLAPMKEGQCNSQSFMKVLRAIDCTTRKHRYSDDKYRRYVLGITVFRGHTDENGSRKFFVGKTIRRYLLRYFRWNGPRKHSERKEVSEYSDELWPSEYSEKPLPSEYSEEVYPSGYSEEICPQNISRNYGRRNIPRNHCRRNIPRKYEMLPTVLRKFRRNTDGNGSFLGISSEFLKSPTAIIYPRIFVGVFRGICLPRYFICIFRGNSSEYSEDLIFRQNVRQNYDVFL</sequence>
<evidence type="ECO:0000313" key="2">
    <source>
        <dbReference type="Proteomes" id="UP000266723"/>
    </source>
</evidence>
<name>A0ABQ7DHZ9_BRACR</name>
<dbReference type="Proteomes" id="UP000266723">
    <property type="component" value="Unassembled WGS sequence"/>
</dbReference>
<protein>
    <submittedName>
        <fullName evidence="1">Uncharacterized protein</fullName>
    </submittedName>
</protein>